<sequence length="32" mass="3752">MKCVCLLFFNHCDKARNLEDGPNYMLGEKRCC</sequence>
<reference evidence="1" key="1">
    <citation type="submission" date="2018-02" db="EMBL/GenBank/DDBJ databases">
        <title>Rhizophora mucronata_Transcriptome.</title>
        <authorList>
            <person name="Meera S.P."/>
            <person name="Sreeshan A."/>
            <person name="Augustine A."/>
        </authorList>
    </citation>
    <scope>NUCLEOTIDE SEQUENCE</scope>
    <source>
        <tissue evidence="1">Leaf</tissue>
    </source>
</reference>
<accession>A0A2P2PKM0</accession>
<evidence type="ECO:0000313" key="1">
    <source>
        <dbReference type="EMBL" id="MBX55221.1"/>
    </source>
</evidence>
<dbReference type="EMBL" id="GGEC01074737">
    <property type="protein sequence ID" value="MBX55221.1"/>
    <property type="molecule type" value="Transcribed_RNA"/>
</dbReference>
<organism evidence="1">
    <name type="scientific">Rhizophora mucronata</name>
    <name type="common">Asiatic mangrove</name>
    <dbReference type="NCBI Taxonomy" id="61149"/>
    <lineage>
        <taxon>Eukaryota</taxon>
        <taxon>Viridiplantae</taxon>
        <taxon>Streptophyta</taxon>
        <taxon>Embryophyta</taxon>
        <taxon>Tracheophyta</taxon>
        <taxon>Spermatophyta</taxon>
        <taxon>Magnoliopsida</taxon>
        <taxon>eudicotyledons</taxon>
        <taxon>Gunneridae</taxon>
        <taxon>Pentapetalae</taxon>
        <taxon>rosids</taxon>
        <taxon>fabids</taxon>
        <taxon>Malpighiales</taxon>
        <taxon>Rhizophoraceae</taxon>
        <taxon>Rhizophora</taxon>
    </lineage>
</organism>
<name>A0A2P2PKM0_RHIMU</name>
<proteinExistence type="predicted"/>
<dbReference type="AlphaFoldDB" id="A0A2P2PKM0"/>
<protein>
    <submittedName>
        <fullName evidence="1">Uncharacterized protein</fullName>
    </submittedName>
</protein>